<reference evidence="5" key="1">
    <citation type="submission" date="2018-11" db="EMBL/GenBank/DDBJ databases">
        <authorList>
            <person name="Grassa J C."/>
        </authorList>
    </citation>
    <scope>NUCLEOTIDE SEQUENCE [LARGE SCALE GENOMIC DNA]</scope>
</reference>
<dbReference type="CDD" id="cd01647">
    <property type="entry name" value="RT_LTR"/>
    <property type="match status" value="1"/>
</dbReference>
<dbReference type="Gene3D" id="3.10.10.10">
    <property type="entry name" value="HIV Type 1 Reverse Transcriptase, subunit A, domain 1"/>
    <property type="match status" value="1"/>
</dbReference>
<dbReference type="EMBL" id="UZAU01000318">
    <property type="status" value="NOT_ANNOTATED_CDS"/>
    <property type="molecule type" value="Genomic_DNA"/>
</dbReference>
<dbReference type="AlphaFoldDB" id="A0A803P5M9"/>
<dbReference type="InterPro" id="IPR043502">
    <property type="entry name" value="DNA/RNA_pol_sf"/>
</dbReference>
<dbReference type="Gene3D" id="3.30.420.10">
    <property type="entry name" value="Ribonuclease H-like superfamily/Ribonuclease H"/>
    <property type="match status" value="1"/>
</dbReference>
<dbReference type="Gramene" id="evm.model.03.1538">
    <property type="protein sequence ID" value="cds.evm.model.03.1538"/>
    <property type="gene ID" value="evm.TU.03.1538"/>
</dbReference>
<dbReference type="InterPro" id="IPR056924">
    <property type="entry name" value="SH3_Tf2-1"/>
</dbReference>
<dbReference type="InterPro" id="IPR012337">
    <property type="entry name" value="RNaseH-like_sf"/>
</dbReference>
<dbReference type="Pfam" id="PF00078">
    <property type="entry name" value="RVT_1"/>
    <property type="match status" value="1"/>
</dbReference>
<dbReference type="SUPFAM" id="SSF56672">
    <property type="entry name" value="DNA/RNA polymerases"/>
    <property type="match status" value="1"/>
</dbReference>
<evidence type="ECO:0000256" key="1">
    <source>
        <dbReference type="ARBA" id="ARBA00023268"/>
    </source>
</evidence>
<feature type="domain" description="Reverse transcriptase/retrotransposon-derived protein RNase H-like" evidence="3">
    <location>
        <begin position="182"/>
        <end position="268"/>
    </location>
</feature>
<reference evidence="5" key="2">
    <citation type="submission" date="2021-03" db="UniProtKB">
        <authorList>
            <consortium name="EnsemblPlants"/>
        </authorList>
    </citation>
    <scope>IDENTIFICATION</scope>
</reference>
<keyword evidence="1" id="KW-0511">Multifunctional enzyme</keyword>
<evidence type="ECO:0000313" key="5">
    <source>
        <dbReference type="EnsemblPlants" id="cds.evm.model.03.1538"/>
    </source>
</evidence>
<accession>A0A803P5M9</accession>
<dbReference type="InterPro" id="IPR000477">
    <property type="entry name" value="RT_dom"/>
</dbReference>
<dbReference type="InterPro" id="IPR036397">
    <property type="entry name" value="RNaseH_sf"/>
</dbReference>
<dbReference type="InterPro" id="IPR050951">
    <property type="entry name" value="Retrovirus_Pol_polyprotein"/>
</dbReference>
<dbReference type="GO" id="GO:0003824">
    <property type="term" value="F:catalytic activity"/>
    <property type="evidence" value="ECO:0007669"/>
    <property type="project" value="UniProtKB-KW"/>
</dbReference>
<name>A0A803P5M9_CANSA</name>
<dbReference type="InterPro" id="IPR041577">
    <property type="entry name" value="RT_RNaseH_2"/>
</dbReference>
<dbReference type="OMA" id="PCANRIS"/>
<dbReference type="SUPFAM" id="SSF53098">
    <property type="entry name" value="Ribonuclease H-like"/>
    <property type="match status" value="1"/>
</dbReference>
<dbReference type="Pfam" id="PF24626">
    <property type="entry name" value="SH3_Tf2-1"/>
    <property type="match status" value="1"/>
</dbReference>
<dbReference type="PANTHER" id="PTHR37984">
    <property type="entry name" value="PROTEIN CBG26694"/>
    <property type="match status" value="1"/>
</dbReference>
<evidence type="ECO:0000259" key="4">
    <source>
        <dbReference type="Pfam" id="PF24626"/>
    </source>
</evidence>
<feature type="domain" description="Reverse transcriptase" evidence="2">
    <location>
        <begin position="74"/>
        <end position="178"/>
    </location>
</feature>
<dbReference type="Proteomes" id="UP000596661">
    <property type="component" value="Chromosome 3"/>
</dbReference>
<evidence type="ECO:0000259" key="3">
    <source>
        <dbReference type="Pfam" id="PF17919"/>
    </source>
</evidence>
<dbReference type="Pfam" id="PF17919">
    <property type="entry name" value="RT_RNaseH_2"/>
    <property type="match status" value="1"/>
</dbReference>
<evidence type="ECO:0000313" key="6">
    <source>
        <dbReference type="Proteomes" id="UP000596661"/>
    </source>
</evidence>
<dbReference type="EnsemblPlants" id="evm.model.03.1538">
    <property type="protein sequence ID" value="cds.evm.model.03.1538"/>
    <property type="gene ID" value="evm.TU.03.1538"/>
</dbReference>
<proteinExistence type="predicted"/>
<dbReference type="GO" id="GO:0003676">
    <property type="term" value="F:nucleic acid binding"/>
    <property type="evidence" value="ECO:0007669"/>
    <property type="project" value="InterPro"/>
</dbReference>
<dbReference type="PANTHER" id="PTHR37984:SF5">
    <property type="entry name" value="PROTEIN NYNRIN-LIKE"/>
    <property type="match status" value="1"/>
</dbReference>
<sequence>MEVVNTAGLPITATTCYGVLLGMGGKGDPSLCKSPILLKAMVLAVEKGAEGYWFQLGAMNTNEASNTQPIPTLKKDGSWHFFVDYRALNQETLADKFPIPVIEELLDELHGAKYFSKLDLKLGYHQIRMLARDVEKIAFRTHEGHYEFLVMPFGLTNALATFQALMNEVFKDFSRDCVLVGFERLKQAMCSVPVLALPDFNTPFVLEADAFGVGLGAVLMQYGRPLAYFSRVLSPRARMKSVYEQKLMAIVLAIQKWRPYLLGRKFVVHTDQRSLKYLLEQCLVAIHLSPEPPLDSRLTDLDCRGSHPIAMLRNSWLNAPCANRISTSLNPPWVFYNYCLFPTEFGRISRWILSQVFCCLRDSTLYRLTKYGHFIPLRHPFFALTVAEVFVREVVKLHGIPRSIVSDRDKIFFSLFWKELFRLQGTSLKHSTSYHPQSIAKQSPFPVLACVGKASYRLQLPPDASIHPVFHVSLLRTALGPHQQASPLPPGLTDDLEWLLELNSLLAIHPGSHKTSPQALIKWQHLPESEATWEDFVVIRDQFPQFHLEDKVRFLAGGIDRPPLTYVYARRNKKSLKEGAIEDTIL</sequence>
<protein>
    <submittedName>
        <fullName evidence="5">Uncharacterized protein</fullName>
    </submittedName>
</protein>
<feature type="domain" description="Tf2-1-like SH3-like" evidence="4">
    <location>
        <begin position="443"/>
        <end position="477"/>
    </location>
</feature>
<dbReference type="Gene3D" id="3.10.20.370">
    <property type="match status" value="1"/>
</dbReference>
<dbReference type="Gene3D" id="3.30.70.270">
    <property type="match status" value="1"/>
</dbReference>
<dbReference type="CDD" id="cd09274">
    <property type="entry name" value="RNase_HI_RT_Ty3"/>
    <property type="match status" value="1"/>
</dbReference>
<evidence type="ECO:0000259" key="2">
    <source>
        <dbReference type="Pfam" id="PF00078"/>
    </source>
</evidence>
<keyword evidence="6" id="KW-1185">Reference proteome</keyword>
<dbReference type="SUPFAM" id="SSF54160">
    <property type="entry name" value="Chromo domain-like"/>
    <property type="match status" value="1"/>
</dbReference>
<dbReference type="InterPro" id="IPR016197">
    <property type="entry name" value="Chromo-like_dom_sf"/>
</dbReference>
<organism evidence="5 6">
    <name type="scientific">Cannabis sativa</name>
    <name type="common">Hemp</name>
    <name type="synonym">Marijuana</name>
    <dbReference type="NCBI Taxonomy" id="3483"/>
    <lineage>
        <taxon>Eukaryota</taxon>
        <taxon>Viridiplantae</taxon>
        <taxon>Streptophyta</taxon>
        <taxon>Embryophyta</taxon>
        <taxon>Tracheophyta</taxon>
        <taxon>Spermatophyta</taxon>
        <taxon>Magnoliopsida</taxon>
        <taxon>eudicotyledons</taxon>
        <taxon>Gunneridae</taxon>
        <taxon>Pentapetalae</taxon>
        <taxon>rosids</taxon>
        <taxon>fabids</taxon>
        <taxon>Rosales</taxon>
        <taxon>Cannabaceae</taxon>
        <taxon>Cannabis</taxon>
    </lineage>
</organism>
<dbReference type="InterPro" id="IPR043128">
    <property type="entry name" value="Rev_trsase/Diguanyl_cyclase"/>
</dbReference>